<evidence type="ECO:0000256" key="1">
    <source>
        <dbReference type="SAM" id="SignalP"/>
    </source>
</evidence>
<reference evidence="3 4" key="1">
    <citation type="submission" date="2017-05" db="EMBL/GenBank/DDBJ databases">
        <title>Full genome sequence of Pseudorhodoplanes sinuspersici.</title>
        <authorList>
            <person name="Dastgheib S.M.M."/>
            <person name="Shavandi M."/>
            <person name="Tirandaz H."/>
        </authorList>
    </citation>
    <scope>NUCLEOTIDE SEQUENCE [LARGE SCALE GENOMIC DNA]</scope>
    <source>
        <strain evidence="3 4">RIPI110</strain>
    </source>
</reference>
<organism evidence="3 4">
    <name type="scientific">Pseudorhodoplanes sinuspersici</name>
    <dbReference type="NCBI Taxonomy" id="1235591"/>
    <lineage>
        <taxon>Bacteria</taxon>
        <taxon>Pseudomonadati</taxon>
        <taxon>Pseudomonadota</taxon>
        <taxon>Alphaproteobacteria</taxon>
        <taxon>Hyphomicrobiales</taxon>
        <taxon>Pseudorhodoplanes</taxon>
    </lineage>
</organism>
<dbReference type="Pfam" id="PF06347">
    <property type="entry name" value="SH3_4"/>
    <property type="match status" value="2"/>
</dbReference>
<dbReference type="Proteomes" id="UP000194137">
    <property type="component" value="Chromosome"/>
</dbReference>
<feature type="signal peptide" evidence="1">
    <location>
        <begin position="1"/>
        <end position="23"/>
    </location>
</feature>
<keyword evidence="3" id="KW-0436">Ligase</keyword>
<feature type="chain" id="PRO_5012032097" evidence="1">
    <location>
        <begin position="24"/>
        <end position="169"/>
    </location>
</feature>
<dbReference type="EMBL" id="CP021112">
    <property type="protein sequence ID" value="ARP98525.1"/>
    <property type="molecule type" value="Genomic_DNA"/>
</dbReference>
<proteinExistence type="predicted"/>
<dbReference type="Gene3D" id="2.30.30.40">
    <property type="entry name" value="SH3 Domains"/>
    <property type="match status" value="2"/>
</dbReference>
<keyword evidence="3" id="KW-0030">Aminoacyl-tRNA synthetase</keyword>
<keyword evidence="1" id="KW-0732">Signal</keyword>
<protein>
    <submittedName>
        <fullName evidence="3">Aspartyl-trna synthetase</fullName>
    </submittedName>
</protein>
<dbReference type="GO" id="GO:0004812">
    <property type="term" value="F:aminoacyl-tRNA ligase activity"/>
    <property type="evidence" value="ECO:0007669"/>
    <property type="project" value="UniProtKB-KW"/>
</dbReference>
<dbReference type="SMART" id="SM00287">
    <property type="entry name" value="SH3b"/>
    <property type="match status" value="2"/>
</dbReference>
<dbReference type="KEGG" id="psin:CAK95_05055"/>
<feature type="domain" description="SH3b" evidence="2">
    <location>
        <begin position="35"/>
        <end position="98"/>
    </location>
</feature>
<gene>
    <name evidence="3" type="ORF">CAK95_05055</name>
</gene>
<dbReference type="AlphaFoldDB" id="A0A1W6ZMM4"/>
<sequence length="169" mass="18421">MMRRMIISAPIIAVGLLAGNTFASDVGRTTSLPIPRFVSVKSKPANVRVGPGVSYPLKWTFVRRGLPVEIIAEFGNWRRIRDWGGEEGWIVGSLLSGNRTALVAPWSGANPVAIRSDAAENASTVAIVQSKVLVRVVGCDGKWCKVKAKGRRGYIRQTRLWGAYPGEVF</sequence>
<dbReference type="STRING" id="1235591.CAK95_05055"/>
<dbReference type="OrthoDB" id="9810773at2"/>
<dbReference type="InterPro" id="IPR010466">
    <property type="entry name" value="DUF1058"/>
</dbReference>
<name>A0A1W6ZMM4_9HYPH</name>
<evidence type="ECO:0000313" key="4">
    <source>
        <dbReference type="Proteomes" id="UP000194137"/>
    </source>
</evidence>
<feature type="domain" description="SH3b" evidence="2">
    <location>
        <begin position="101"/>
        <end position="164"/>
    </location>
</feature>
<dbReference type="InterPro" id="IPR003646">
    <property type="entry name" value="SH3-like_bac-type"/>
</dbReference>
<keyword evidence="4" id="KW-1185">Reference proteome</keyword>
<accession>A0A1W6ZMM4</accession>
<evidence type="ECO:0000259" key="2">
    <source>
        <dbReference type="SMART" id="SM00287"/>
    </source>
</evidence>
<evidence type="ECO:0000313" key="3">
    <source>
        <dbReference type="EMBL" id="ARP98525.1"/>
    </source>
</evidence>